<dbReference type="AlphaFoldDB" id="A0A1Y0D196"/>
<protein>
    <recommendedName>
        <fullName evidence="4">MSHA biogenesis protein MshC</fullName>
    </recommendedName>
</protein>
<dbReference type="Pfam" id="PF07963">
    <property type="entry name" value="N_methyl"/>
    <property type="match status" value="1"/>
</dbReference>
<accession>A0A1Y0D196</accession>
<reference evidence="2 3" key="1">
    <citation type="journal article" date="2014" name="Int. J. Syst. Evol. Microbiol.">
        <title>Oceanisphaera profunda sp. nov., a marine bacterium isolated from deep-sea sediment, and emended description of the genus Oceanisphaera.</title>
        <authorList>
            <person name="Xu Z."/>
            <person name="Zhang X.Y."/>
            <person name="Su H.N."/>
            <person name="Yu Z.C."/>
            <person name="Liu C."/>
            <person name="Li H."/>
            <person name="Chen X.L."/>
            <person name="Song X.Y."/>
            <person name="Xie B.B."/>
            <person name="Qin Q.L."/>
            <person name="Zhou B.C."/>
            <person name="Shi M."/>
            <person name="Huang Y."/>
            <person name="Zhang Y.Z."/>
        </authorList>
    </citation>
    <scope>NUCLEOTIDE SEQUENCE [LARGE SCALE GENOMIC DNA]</scope>
    <source>
        <strain evidence="2 3">SM1222</strain>
    </source>
</reference>
<sequence>MKHEPMQSYRGFTLIELVLVLLLIGIMGAVAVPRLFSNADTGNITTRDALVSRLRLVQTMNMNEPQTQRTRLAVDSTGFAHITDVISADTDAVGSADLSDSNLGWRRMYNADAAIKLNTHSTFSIFFDRLGRPRLYTSDGPSDSCKDGCNLLIGNKYKLRIEKEGYIHDL</sequence>
<evidence type="ECO:0000256" key="1">
    <source>
        <dbReference type="SAM" id="Phobius"/>
    </source>
</evidence>
<dbReference type="InterPro" id="IPR045584">
    <property type="entry name" value="Pilin-like"/>
</dbReference>
<evidence type="ECO:0000313" key="3">
    <source>
        <dbReference type="Proteomes" id="UP000243937"/>
    </source>
</evidence>
<dbReference type="NCBIfam" id="TIGR02532">
    <property type="entry name" value="IV_pilin_GFxxxE"/>
    <property type="match status" value="1"/>
</dbReference>
<dbReference type="Gene3D" id="3.30.700.10">
    <property type="entry name" value="Glycoprotein, Type 4 Pilin"/>
    <property type="match status" value="1"/>
</dbReference>
<organism evidence="2 3">
    <name type="scientific">Oceanisphaera profunda</name>
    <dbReference type="NCBI Taxonomy" id="1416627"/>
    <lineage>
        <taxon>Bacteria</taxon>
        <taxon>Pseudomonadati</taxon>
        <taxon>Pseudomonadota</taxon>
        <taxon>Gammaproteobacteria</taxon>
        <taxon>Aeromonadales</taxon>
        <taxon>Aeromonadaceae</taxon>
        <taxon>Oceanisphaera</taxon>
    </lineage>
</organism>
<keyword evidence="1" id="KW-0812">Transmembrane</keyword>
<dbReference type="KEGG" id="opf:CBP31_00455"/>
<dbReference type="PROSITE" id="PS00409">
    <property type="entry name" value="PROKAR_NTER_METHYL"/>
    <property type="match status" value="1"/>
</dbReference>
<dbReference type="InterPro" id="IPR012902">
    <property type="entry name" value="N_methyl_site"/>
</dbReference>
<keyword evidence="3" id="KW-1185">Reference proteome</keyword>
<feature type="transmembrane region" description="Helical" evidence="1">
    <location>
        <begin position="12"/>
        <end position="36"/>
    </location>
</feature>
<keyword evidence="1" id="KW-1133">Transmembrane helix</keyword>
<evidence type="ECO:0008006" key="4">
    <source>
        <dbReference type="Google" id="ProtNLM"/>
    </source>
</evidence>
<dbReference type="Proteomes" id="UP000243937">
    <property type="component" value="Chromosome"/>
</dbReference>
<dbReference type="SUPFAM" id="SSF54523">
    <property type="entry name" value="Pili subunits"/>
    <property type="match status" value="1"/>
</dbReference>
<dbReference type="EMBL" id="CP021377">
    <property type="protein sequence ID" value="ART81290.1"/>
    <property type="molecule type" value="Genomic_DNA"/>
</dbReference>
<gene>
    <name evidence="2" type="ORF">CBP31_00455</name>
</gene>
<proteinExistence type="predicted"/>
<name>A0A1Y0D196_9GAMM</name>
<evidence type="ECO:0000313" key="2">
    <source>
        <dbReference type="EMBL" id="ART81290.1"/>
    </source>
</evidence>
<keyword evidence="1" id="KW-0472">Membrane</keyword>